<dbReference type="OrthoDB" id="193499at2759"/>
<comment type="function">
    <text evidence="4">PPIases accelerate the folding of proteins. It catalyzes the cis-trans isomerization of proline imidic peptide bonds in oligopeptides.</text>
</comment>
<feature type="chain" id="PRO_5006511853" description="Peptidyl-prolyl cis-trans isomerase" evidence="4">
    <location>
        <begin position="26"/>
        <end position="229"/>
    </location>
</feature>
<dbReference type="GO" id="GO:0006457">
    <property type="term" value="P:protein folding"/>
    <property type="evidence" value="ECO:0007669"/>
    <property type="project" value="TreeGrafter"/>
</dbReference>
<proteinExistence type="inferred from homology"/>
<dbReference type="Gene3D" id="2.40.100.10">
    <property type="entry name" value="Cyclophilin-like"/>
    <property type="match status" value="1"/>
</dbReference>
<sequence length="229" mass="24355">MRRFAFFAAVATFLVLLLSPALSLAAQVKPRRGPTITDYAYFDMQVDGQDAGRIVFGLYGKTTPKTCENFIGLATGQPGFGYAGSKIHRIVNNFIIQGGDITAGNGTGGKSIFGRPFADENFKLGHNAPGTLSMANAGPDTNNSQFFITTAETPWLDGHHVVFGRVVEGMNVLYALEKLPVRMDVPIATVTIKASGVLSPEEAKPLAEAYDQAQRDAGAARAALEAASK</sequence>
<evidence type="ECO:0000313" key="6">
    <source>
        <dbReference type="EMBL" id="KCV70538.1"/>
    </source>
</evidence>
<comment type="catalytic activity">
    <reaction evidence="1 4">
        <text>[protein]-peptidylproline (omega=180) = [protein]-peptidylproline (omega=0)</text>
        <dbReference type="Rhea" id="RHEA:16237"/>
        <dbReference type="Rhea" id="RHEA-COMP:10747"/>
        <dbReference type="Rhea" id="RHEA-COMP:10748"/>
        <dbReference type="ChEBI" id="CHEBI:83833"/>
        <dbReference type="ChEBI" id="CHEBI:83834"/>
        <dbReference type="EC" id="5.2.1.8"/>
    </reaction>
</comment>
<evidence type="ECO:0000256" key="2">
    <source>
        <dbReference type="ARBA" id="ARBA00023110"/>
    </source>
</evidence>
<evidence type="ECO:0000259" key="5">
    <source>
        <dbReference type="PROSITE" id="PS50072"/>
    </source>
</evidence>
<dbReference type="PANTHER" id="PTHR11071:SF561">
    <property type="entry name" value="PEPTIDYL-PROLYL CIS-TRANS ISOMERASE D-RELATED"/>
    <property type="match status" value="1"/>
</dbReference>
<evidence type="ECO:0000313" key="7">
    <source>
        <dbReference type="Proteomes" id="UP000030693"/>
    </source>
</evidence>
<dbReference type="PANTHER" id="PTHR11071">
    <property type="entry name" value="PEPTIDYL-PROLYL CIS-TRANS ISOMERASE"/>
    <property type="match status" value="1"/>
</dbReference>
<keyword evidence="7" id="KW-1185">Reference proteome</keyword>
<evidence type="ECO:0000256" key="4">
    <source>
        <dbReference type="RuleBase" id="RU363019"/>
    </source>
</evidence>
<dbReference type="EC" id="5.2.1.8" evidence="4"/>
<dbReference type="eggNOG" id="KOG0880">
    <property type="taxonomic scope" value="Eukaryota"/>
</dbReference>
<dbReference type="InterPro" id="IPR029000">
    <property type="entry name" value="Cyclophilin-like_dom_sf"/>
</dbReference>
<name>A0A058Z9G5_FONAL</name>
<reference evidence="6" key="1">
    <citation type="submission" date="2013-04" db="EMBL/GenBank/DDBJ databases">
        <title>The Genome Sequence of Fonticula alba ATCC 38817.</title>
        <authorList>
            <consortium name="The Broad Institute Genomics Platform"/>
            <person name="Russ C."/>
            <person name="Cuomo C."/>
            <person name="Burger G."/>
            <person name="Gray M.W."/>
            <person name="Holland P.W.H."/>
            <person name="King N."/>
            <person name="Lang F.B.F."/>
            <person name="Roger A.J."/>
            <person name="Ruiz-Trillo I."/>
            <person name="Brown M."/>
            <person name="Walker B."/>
            <person name="Young S."/>
            <person name="Zeng Q."/>
            <person name="Gargeya S."/>
            <person name="Fitzgerald M."/>
            <person name="Haas B."/>
            <person name="Abouelleil A."/>
            <person name="Allen A.W."/>
            <person name="Alvarado L."/>
            <person name="Arachchi H.M."/>
            <person name="Berlin A.M."/>
            <person name="Chapman S.B."/>
            <person name="Gainer-Dewar J."/>
            <person name="Goldberg J."/>
            <person name="Griggs A."/>
            <person name="Gujja S."/>
            <person name="Hansen M."/>
            <person name="Howarth C."/>
            <person name="Imamovic A."/>
            <person name="Ireland A."/>
            <person name="Larimer J."/>
            <person name="McCowan C."/>
            <person name="Murphy C."/>
            <person name="Pearson M."/>
            <person name="Poon T.W."/>
            <person name="Priest M."/>
            <person name="Roberts A."/>
            <person name="Saif S."/>
            <person name="Shea T."/>
            <person name="Sisk P."/>
            <person name="Sykes S."/>
            <person name="Wortman J."/>
            <person name="Nusbaum C."/>
            <person name="Birren B."/>
        </authorList>
    </citation>
    <scope>NUCLEOTIDE SEQUENCE [LARGE SCALE GENOMIC DNA]</scope>
    <source>
        <strain evidence="6">ATCC 38817</strain>
    </source>
</reference>
<dbReference type="PRINTS" id="PR00153">
    <property type="entry name" value="CSAPPISMRASE"/>
</dbReference>
<keyword evidence="2 4" id="KW-0697">Rotamase</keyword>
<accession>A0A058Z9G5</accession>
<dbReference type="OMA" id="GMDIFRK"/>
<dbReference type="FunFam" id="2.40.100.10:FF:000001">
    <property type="entry name" value="Peptidyl-prolyl cis-trans isomerase"/>
    <property type="match status" value="1"/>
</dbReference>
<dbReference type="SUPFAM" id="SSF50891">
    <property type="entry name" value="Cyclophilin-like"/>
    <property type="match status" value="1"/>
</dbReference>
<dbReference type="RefSeq" id="XP_009495054.1">
    <property type="nucleotide sequence ID" value="XM_009496779.1"/>
</dbReference>
<dbReference type="GeneID" id="20527609"/>
<comment type="similarity">
    <text evidence="4">Belongs to the cyclophilin-type PPIase family.</text>
</comment>
<dbReference type="Proteomes" id="UP000030693">
    <property type="component" value="Unassembled WGS sequence"/>
</dbReference>
<dbReference type="Pfam" id="PF00160">
    <property type="entry name" value="Pro_isomerase"/>
    <property type="match status" value="1"/>
</dbReference>
<keyword evidence="4" id="KW-0732">Signal</keyword>
<feature type="domain" description="PPIase cyclophilin-type" evidence="5">
    <location>
        <begin position="41"/>
        <end position="197"/>
    </location>
</feature>
<dbReference type="STRING" id="691883.A0A058Z9G5"/>
<protein>
    <recommendedName>
        <fullName evidence="4">Peptidyl-prolyl cis-trans isomerase</fullName>
        <shortName evidence="4">PPIase</shortName>
        <ecNumber evidence="4">5.2.1.8</ecNumber>
    </recommendedName>
</protein>
<evidence type="ECO:0000256" key="1">
    <source>
        <dbReference type="ARBA" id="ARBA00000971"/>
    </source>
</evidence>
<dbReference type="InterPro" id="IPR002130">
    <property type="entry name" value="Cyclophilin-type_PPIase_dom"/>
</dbReference>
<organism evidence="6">
    <name type="scientific">Fonticula alba</name>
    <name type="common">Slime mold</name>
    <dbReference type="NCBI Taxonomy" id="691883"/>
    <lineage>
        <taxon>Eukaryota</taxon>
        <taxon>Rotosphaerida</taxon>
        <taxon>Fonticulaceae</taxon>
        <taxon>Fonticula</taxon>
    </lineage>
</organism>
<dbReference type="AlphaFoldDB" id="A0A058Z9G5"/>
<gene>
    <name evidence="6" type="ORF">H696_02884</name>
</gene>
<dbReference type="PROSITE" id="PS50072">
    <property type="entry name" value="CSA_PPIASE_2"/>
    <property type="match status" value="1"/>
</dbReference>
<keyword evidence="3 4" id="KW-0413">Isomerase</keyword>
<dbReference type="GO" id="GO:0016018">
    <property type="term" value="F:cyclosporin A binding"/>
    <property type="evidence" value="ECO:0007669"/>
    <property type="project" value="TreeGrafter"/>
</dbReference>
<dbReference type="EMBL" id="KB932204">
    <property type="protein sequence ID" value="KCV70538.1"/>
    <property type="molecule type" value="Genomic_DNA"/>
</dbReference>
<dbReference type="GO" id="GO:0003755">
    <property type="term" value="F:peptidyl-prolyl cis-trans isomerase activity"/>
    <property type="evidence" value="ECO:0007669"/>
    <property type="project" value="UniProtKB-UniRule"/>
</dbReference>
<feature type="signal peptide" evidence="4">
    <location>
        <begin position="1"/>
        <end position="25"/>
    </location>
</feature>
<evidence type="ECO:0000256" key="3">
    <source>
        <dbReference type="ARBA" id="ARBA00023235"/>
    </source>
</evidence>
<dbReference type="GO" id="GO:0005737">
    <property type="term" value="C:cytoplasm"/>
    <property type="evidence" value="ECO:0007669"/>
    <property type="project" value="TreeGrafter"/>
</dbReference>